<dbReference type="EMBL" id="CVMT01000002">
    <property type="protein sequence ID" value="CRG85585.1"/>
    <property type="molecule type" value="Genomic_DNA"/>
</dbReference>
<sequence>MARLNDLPGPTESIEALKRRFVRQNREIARVNSLQSLRIQGLESDVTQLLKENAALKEQVISLSHDAQKYEAGRFLCKDIYQYKEKLASRLSELNSLVSEFGKLPEKFLSSVDAANTGNSMDSHLAPDIGPRSVTRPEDDGRLPTIVEDKYFPRRTLDIEDMENMTEDMQDIDSPNIGPPPVAHFDVDESPFSEPTSDDSEITKYKPSQDTENLSSQPLGALDVHQERTIKPATPVEITMPPVISGSKRKFSATDDEESFSARKITMDDDFEFARSVTDPQKQISSTTFKASNNMHNTAGSDKVQKKKPNPPNRKVLEPKSTNMIASSPRRQQGAENTKQKADYKEISPIKHRNETVIVNRVEILDGKRHSRSARPKKGKQSNDWEEKPNTAVLDGLEPLESYDEQPKSSDPGNIHEGAATDASYPARQSRRQRGAVSYAEPNLRHKMRRSTNELTDAVVASQRRASSAQTDKFSQEDVAFQDPTKTKRKSAPMNNEDSVSSSTYGGTATTIAELESGQKLADIPRNMITERKRRTLSANPGEITRSQEHDPKSELKHKRGSDQATSNRSDRIAETNTSAYPQRRSTHRHSSIAEAYSNLSRDDSLGDDETNDNSDSKTSLESPDSGEGKRTARKSAHALAAAETTQAKRSQRAGARRRSMLL</sequence>
<feature type="coiled-coil region" evidence="9">
    <location>
        <begin position="14"/>
        <end position="59"/>
    </location>
</feature>
<evidence type="ECO:0000256" key="2">
    <source>
        <dbReference type="ARBA" id="ARBA00010845"/>
    </source>
</evidence>
<evidence type="ECO:0000256" key="3">
    <source>
        <dbReference type="ARBA" id="ARBA00022454"/>
    </source>
</evidence>
<evidence type="ECO:0000259" key="12">
    <source>
        <dbReference type="Pfam" id="PF07558"/>
    </source>
</evidence>
<keyword evidence="5" id="KW-0159">Chromosome partition</keyword>
<dbReference type="STRING" id="28573.A0A0U1LQG0"/>
<dbReference type="InterPro" id="IPR011516">
    <property type="entry name" value="Shugoshin_N"/>
</dbReference>
<keyword evidence="14" id="KW-1185">Reference proteome</keyword>
<feature type="compositionally biased region" description="Low complexity" evidence="10">
    <location>
        <begin position="638"/>
        <end position="648"/>
    </location>
</feature>
<evidence type="ECO:0000256" key="5">
    <source>
        <dbReference type="ARBA" id="ARBA00022829"/>
    </source>
</evidence>
<dbReference type="Pfam" id="PF07558">
    <property type="entry name" value="Shugoshin_N"/>
    <property type="match status" value="1"/>
</dbReference>
<dbReference type="Proteomes" id="UP000054383">
    <property type="component" value="Unassembled WGS sequence"/>
</dbReference>
<feature type="compositionally biased region" description="Polar residues" evidence="10">
    <location>
        <begin position="320"/>
        <end position="337"/>
    </location>
</feature>
<organism evidence="13 14">
    <name type="scientific">Talaromyces islandicus</name>
    <name type="common">Penicillium islandicum</name>
    <dbReference type="NCBI Taxonomy" id="28573"/>
    <lineage>
        <taxon>Eukaryota</taxon>
        <taxon>Fungi</taxon>
        <taxon>Dikarya</taxon>
        <taxon>Ascomycota</taxon>
        <taxon>Pezizomycotina</taxon>
        <taxon>Eurotiomycetes</taxon>
        <taxon>Eurotiomycetidae</taxon>
        <taxon>Eurotiales</taxon>
        <taxon>Trichocomaceae</taxon>
        <taxon>Talaromyces</taxon>
        <taxon>Talaromyces sect. Islandici</taxon>
    </lineage>
</organism>
<evidence type="ECO:0000256" key="7">
    <source>
        <dbReference type="ARBA" id="ARBA00023306"/>
    </source>
</evidence>
<keyword evidence="8" id="KW-0137">Centromere</keyword>
<evidence type="ECO:0000259" key="11">
    <source>
        <dbReference type="Pfam" id="PF07557"/>
    </source>
</evidence>
<feature type="domain" description="Shugoshin N-terminal coiled-coil" evidence="12">
    <location>
        <begin position="17"/>
        <end position="61"/>
    </location>
</feature>
<keyword evidence="4" id="KW-0132">Cell division</keyword>
<dbReference type="GO" id="GO:0005634">
    <property type="term" value="C:nucleus"/>
    <property type="evidence" value="ECO:0007669"/>
    <property type="project" value="InterPro"/>
</dbReference>
<accession>A0A0U1LQG0</accession>
<feature type="compositionally biased region" description="Polar residues" evidence="10">
    <location>
        <begin position="493"/>
        <end position="511"/>
    </location>
</feature>
<feature type="compositionally biased region" description="Low complexity" evidence="10">
    <location>
        <begin position="458"/>
        <end position="470"/>
    </location>
</feature>
<evidence type="ECO:0000256" key="8">
    <source>
        <dbReference type="ARBA" id="ARBA00023328"/>
    </source>
</evidence>
<reference evidence="13 14" key="1">
    <citation type="submission" date="2015-04" db="EMBL/GenBank/DDBJ databases">
        <authorList>
            <person name="Syromyatnikov M.Y."/>
            <person name="Popov V.N."/>
        </authorList>
    </citation>
    <scope>NUCLEOTIDE SEQUENCE [LARGE SCALE GENOMIC DNA]</scope>
    <source>
        <strain evidence="13">WF-38-12</strain>
    </source>
</reference>
<keyword evidence="7" id="KW-0131">Cell cycle</keyword>
<dbReference type="GO" id="GO:0000779">
    <property type="term" value="C:condensed chromosome, centromeric region"/>
    <property type="evidence" value="ECO:0007669"/>
    <property type="project" value="UniProtKB-ARBA"/>
</dbReference>
<dbReference type="AlphaFoldDB" id="A0A0U1LQG0"/>
<comment type="subcellular location">
    <subcellularLocation>
        <location evidence="1">Chromosome</location>
        <location evidence="1">Centromere</location>
    </subcellularLocation>
</comment>
<evidence type="ECO:0000256" key="4">
    <source>
        <dbReference type="ARBA" id="ARBA00022618"/>
    </source>
</evidence>
<comment type="similarity">
    <text evidence="2">Belongs to the shugoshin family.</text>
</comment>
<keyword evidence="6 9" id="KW-0175">Coiled coil</keyword>
<protein>
    <submittedName>
        <fullName evidence="13">Shugoshin</fullName>
    </submittedName>
</protein>
<feature type="compositionally biased region" description="Basic residues" evidence="10">
    <location>
        <begin position="369"/>
        <end position="380"/>
    </location>
</feature>
<feature type="region of interest" description="Disordered" evidence="10">
    <location>
        <begin position="277"/>
        <end position="663"/>
    </location>
</feature>
<dbReference type="OMA" id="ENECACM"/>
<evidence type="ECO:0000256" key="10">
    <source>
        <dbReference type="SAM" id="MobiDB-lite"/>
    </source>
</evidence>
<dbReference type="GO" id="GO:0051301">
    <property type="term" value="P:cell division"/>
    <property type="evidence" value="ECO:0007669"/>
    <property type="project" value="UniProtKB-KW"/>
</dbReference>
<feature type="compositionally biased region" description="Basic and acidic residues" evidence="10">
    <location>
        <begin position="546"/>
        <end position="555"/>
    </location>
</feature>
<evidence type="ECO:0000313" key="14">
    <source>
        <dbReference type="Proteomes" id="UP000054383"/>
    </source>
</evidence>
<dbReference type="Pfam" id="PF07557">
    <property type="entry name" value="Shugoshin_C"/>
    <property type="match status" value="1"/>
</dbReference>
<gene>
    <name evidence="13" type="ORF">PISL3812_02630</name>
</gene>
<evidence type="ECO:0000256" key="9">
    <source>
        <dbReference type="SAM" id="Coils"/>
    </source>
</evidence>
<feature type="compositionally biased region" description="Polar residues" evidence="10">
    <location>
        <begin position="278"/>
        <end position="300"/>
    </location>
</feature>
<name>A0A0U1LQG0_TALIS</name>
<dbReference type="InterPro" id="IPR011515">
    <property type="entry name" value="Shugoshin_C"/>
</dbReference>
<feature type="region of interest" description="Disordered" evidence="10">
    <location>
        <begin position="119"/>
        <end position="143"/>
    </location>
</feature>
<feature type="compositionally biased region" description="Basic and acidic residues" evidence="10">
    <location>
        <begin position="338"/>
        <end position="355"/>
    </location>
</feature>
<feature type="domain" description="Shugoshin C-terminal" evidence="11">
    <location>
        <begin position="428"/>
        <end position="450"/>
    </location>
</feature>
<feature type="region of interest" description="Disordered" evidence="10">
    <location>
        <begin position="181"/>
        <end position="216"/>
    </location>
</feature>
<evidence type="ECO:0000256" key="1">
    <source>
        <dbReference type="ARBA" id="ARBA00004584"/>
    </source>
</evidence>
<evidence type="ECO:0000313" key="13">
    <source>
        <dbReference type="EMBL" id="CRG85585.1"/>
    </source>
</evidence>
<evidence type="ECO:0000256" key="6">
    <source>
        <dbReference type="ARBA" id="ARBA00023054"/>
    </source>
</evidence>
<proteinExistence type="inferred from homology"/>
<keyword evidence="3" id="KW-0158">Chromosome</keyword>
<feature type="compositionally biased region" description="Acidic residues" evidence="10">
    <location>
        <begin position="188"/>
        <end position="200"/>
    </location>
</feature>
<dbReference type="GO" id="GO:0045132">
    <property type="term" value="P:meiotic chromosome segregation"/>
    <property type="evidence" value="ECO:0007669"/>
    <property type="project" value="InterPro"/>
</dbReference>
<dbReference type="OrthoDB" id="5394106at2759"/>
<feature type="compositionally biased region" description="Basic residues" evidence="10">
    <location>
        <begin position="650"/>
        <end position="663"/>
    </location>
</feature>